<dbReference type="InterPro" id="IPR011010">
    <property type="entry name" value="DNA_brk_join_enz"/>
</dbReference>
<dbReference type="InterPro" id="IPR002104">
    <property type="entry name" value="Integrase_catalytic"/>
</dbReference>
<keyword evidence="1" id="KW-0233">DNA recombination</keyword>
<name>A0A542ZIT0_9MICO</name>
<dbReference type="EMBL" id="VFOQ01000001">
    <property type="protein sequence ID" value="TQL60070.1"/>
    <property type="molecule type" value="Genomic_DNA"/>
</dbReference>
<dbReference type="GO" id="GO:0015074">
    <property type="term" value="P:DNA integration"/>
    <property type="evidence" value="ECO:0007669"/>
    <property type="project" value="InterPro"/>
</dbReference>
<dbReference type="OrthoDB" id="9803188at2"/>
<evidence type="ECO:0000256" key="1">
    <source>
        <dbReference type="ARBA" id="ARBA00023172"/>
    </source>
</evidence>
<dbReference type="CDD" id="cd00397">
    <property type="entry name" value="DNA_BRE_C"/>
    <property type="match status" value="1"/>
</dbReference>
<accession>A0A542ZIT0</accession>
<dbReference type="PROSITE" id="PS51898">
    <property type="entry name" value="TYR_RECOMBINASE"/>
    <property type="match status" value="1"/>
</dbReference>
<comment type="caution">
    <text evidence="3">The sequence shown here is derived from an EMBL/GenBank/DDBJ whole genome shotgun (WGS) entry which is preliminary data.</text>
</comment>
<dbReference type="Gene3D" id="1.10.443.10">
    <property type="entry name" value="Intergrase catalytic core"/>
    <property type="match status" value="1"/>
</dbReference>
<dbReference type="InterPro" id="IPR013762">
    <property type="entry name" value="Integrase-like_cat_sf"/>
</dbReference>
<organism evidence="3 4">
    <name type="scientific">Oryzihumus leptocrescens</name>
    <dbReference type="NCBI Taxonomy" id="297536"/>
    <lineage>
        <taxon>Bacteria</taxon>
        <taxon>Bacillati</taxon>
        <taxon>Actinomycetota</taxon>
        <taxon>Actinomycetes</taxon>
        <taxon>Micrococcales</taxon>
        <taxon>Intrasporangiaceae</taxon>
        <taxon>Oryzihumus</taxon>
    </lineage>
</organism>
<evidence type="ECO:0000259" key="2">
    <source>
        <dbReference type="PROSITE" id="PS51898"/>
    </source>
</evidence>
<evidence type="ECO:0000313" key="4">
    <source>
        <dbReference type="Proteomes" id="UP000319514"/>
    </source>
</evidence>
<dbReference type="GO" id="GO:0003677">
    <property type="term" value="F:DNA binding"/>
    <property type="evidence" value="ECO:0007669"/>
    <property type="project" value="InterPro"/>
</dbReference>
<sequence>MSAAPLHTVTAEEAEVLELRSQALAAFKARYRHNPESQRAMVGALRRLATGFTDGTCNERTFPWELVVDADLSEQMWGTVAERYAAKTATKDASALRVMLDCCRRVGLLTYDEYRSATAFEAKGGQQRPPAGRFLSEADIEGIVRTAASGSGGDVTRLRDTALLLAGASSGARAHEITGVRLHDIHLDQARIWLERTKSGRQRNAWLHPAAVQALRAWLEVRGSQPGFLFVPLSRTGRPLLEHGALSTHQARKIIRARALEAGYDGVGAHDLRRFVISTLLETTDLALVAKVVGHTNPATTASYDRRPLARQRAAVETLVLPRLYG</sequence>
<proteinExistence type="predicted"/>
<dbReference type="Proteomes" id="UP000319514">
    <property type="component" value="Unassembled WGS sequence"/>
</dbReference>
<dbReference type="InterPro" id="IPR050090">
    <property type="entry name" value="Tyrosine_recombinase_XerCD"/>
</dbReference>
<dbReference type="Pfam" id="PF00589">
    <property type="entry name" value="Phage_integrase"/>
    <property type="match status" value="1"/>
</dbReference>
<gene>
    <name evidence="3" type="ORF">FB474_1446</name>
</gene>
<dbReference type="PANTHER" id="PTHR30349:SF64">
    <property type="entry name" value="PROPHAGE INTEGRASE INTD-RELATED"/>
    <property type="match status" value="1"/>
</dbReference>
<reference evidence="3 4" key="1">
    <citation type="submission" date="2019-06" db="EMBL/GenBank/DDBJ databases">
        <title>Sequencing the genomes of 1000 actinobacteria strains.</title>
        <authorList>
            <person name="Klenk H.-P."/>
        </authorList>
    </citation>
    <scope>NUCLEOTIDE SEQUENCE [LARGE SCALE GENOMIC DNA]</scope>
    <source>
        <strain evidence="3 4">DSM 18082</strain>
    </source>
</reference>
<dbReference type="RefSeq" id="WP_141788011.1">
    <property type="nucleotide sequence ID" value="NZ_BAAAKX010000005.1"/>
</dbReference>
<dbReference type="AlphaFoldDB" id="A0A542ZIT0"/>
<evidence type="ECO:0000313" key="3">
    <source>
        <dbReference type="EMBL" id="TQL60070.1"/>
    </source>
</evidence>
<keyword evidence="4" id="KW-1185">Reference proteome</keyword>
<dbReference type="GO" id="GO:0006310">
    <property type="term" value="P:DNA recombination"/>
    <property type="evidence" value="ECO:0007669"/>
    <property type="project" value="UniProtKB-KW"/>
</dbReference>
<protein>
    <submittedName>
        <fullName evidence="3">Site-specific recombinase XerD</fullName>
    </submittedName>
</protein>
<feature type="domain" description="Tyr recombinase" evidence="2">
    <location>
        <begin position="130"/>
        <end position="317"/>
    </location>
</feature>
<dbReference type="SUPFAM" id="SSF56349">
    <property type="entry name" value="DNA breaking-rejoining enzymes"/>
    <property type="match status" value="1"/>
</dbReference>
<dbReference type="PANTHER" id="PTHR30349">
    <property type="entry name" value="PHAGE INTEGRASE-RELATED"/>
    <property type="match status" value="1"/>
</dbReference>